<proteinExistence type="predicted"/>
<dbReference type="Proteomes" id="UP000233375">
    <property type="component" value="Unassembled WGS sequence"/>
</dbReference>
<dbReference type="EMBL" id="PISE01000053">
    <property type="protein sequence ID" value="PKG21927.1"/>
    <property type="molecule type" value="Genomic_DNA"/>
</dbReference>
<name>A0A2N0YXF0_9BACI</name>
<accession>A0A2N0YXF0</accession>
<dbReference type="RefSeq" id="WP_101178944.1">
    <property type="nucleotide sequence ID" value="NZ_PISE01000053.1"/>
</dbReference>
<comment type="caution">
    <text evidence="2">The sequence shown here is derived from an EMBL/GenBank/DDBJ whole genome shotgun (WGS) entry which is preliminary data.</text>
</comment>
<organism evidence="2 3">
    <name type="scientific">Niallia nealsonii</name>
    <dbReference type="NCBI Taxonomy" id="115979"/>
    <lineage>
        <taxon>Bacteria</taxon>
        <taxon>Bacillati</taxon>
        <taxon>Bacillota</taxon>
        <taxon>Bacilli</taxon>
        <taxon>Bacillales</taxon>
        <taxon>Bacillaceae</taxon>
        <taxon>Niallia</taxon>
    </lineage>
</organism>
<keyword evidence="3" id="KW-1185">Reference proteome</keyword>
<evidence type="ECO:0000259" key="1">
    <source>
        <dbReference type="PROSITE" id="PS51782"/>
    </source>
</evidence>
<dbReference type="AlphaFoldDB" id="A0A2N0YXF0"/>
<protein>
    <recommendedName>
        <fullName evidence="1">LysM domain-containing protein</fullName>
    </recommendedName>
</protein>
<feature type="domain" description="LysM" evidence="1">
    <location>
        <begin position="51"/>
        <end position="104"/>
    </location>
</feature>
<dbReference type="PROSITE" id="PS51782">
    <property type="entry name" value="LYSM"/>
    <property type="match status" value="1"/>
</dbReference>
<evidence type="ECO:0000313" key="2">
    <source>
        <dbReference type="EMBL" id="PKG21927.1"/>
    </source>
</evidence>
<reference evidence="2 3" key="1">
    <citation type="journal article" date="2003" name="Int. J. Syst. Evol. Microbiol.">
        <title>Bacillus nealsonii sp. nov., isolated from a spacecraft-assembly facility, whose spores are gamma-radiation resistant.</title>
        <authorList>
            <person name="Venkateswaran K."/>
            <person name="Kempf M."/>
            <person name="Chen F."/>
            <person name="Satomi M."/>
            <person name="Nicholson W."/>
            <person name="Kern R."/>
        </authorList>
    </citation>
    <scope>NUCLEOTIDE SEQUENCE [LARGE SCALE GENOMIC DNA]</scope>
    <source>
        <strain evidence="2 3">FO-92</strain>
    </source>
</reference>
<dbReference type="InterPro" id="IPR018392">
    <property type="entry name" value="LysM"/>
</dbReference>
<sequence length="112" mass="12501">MKRLATTFLVLVTIYVIYFDLSHGTLNYTEKPSSSPQAVPVNSNSSAFPSFDYKVKTGDTALLIIEKQLNKNIPVTIDQLIKDFKQLNNGISPEEIQSGKIYHFPDYTGNGT</sequence>
<dbReference type="OrthoDB" id="2691912at2"/>
<evidence type="ECO:0000313" key="3">
    <source>
        <dbReference type="Proteomes" id="UP000233375"/>
    </source>
</evidence>
<gene>
    <name evidence="2" type="ORF">CWS01_19850</name>
</gene>